<keyword evidence="4 9" id="KW-0489">Methyltransferase</keyword>
<dbReference type="Pfam" id="PF02870">
    <property type="entry name" value="Methyltransf_1N"/>
    <property type="match status" value="1"/>
</dbReference>
<comment type="catalytic activity">
    <reaction evidence="8 9">
        <text>a 6-O-methyl-2'-deoxyguanosine in DNA + L-cysteinyl-[protein] = S-methyl-L-cysteinyl-[protein] + a 2'-deoxyguanosine in DNA</text>
        <dbReference type="Rhea" id="RHEA:24000"/>
        <dbReference type="Rhea" id="RHEA-COMP:10131"/>
        <dbReference type="Rhea" id="RHEA-COMP:10132"/>
        <dbReference type="Rhea" id="RHEA-COMP:11367"/>
        <dbReference type="Rhea" id="RHEA-COMP:11368"/>
        <dbReference type="ChEBI" id="CHEBI:29950"/>
        <dbReference type="ChEBI" id="CHEBI:82612"/>
        <dbReference type="ChEBI" id="CHEBI:85445"/>
        <dbReference type="ChEBI" id="CHEBI:85448"/>
        <dbReference type="EC" id="2.1.1.63"/>
    </reaction>
</comment>
<keyword evidence="13" id="KW-1185">Reference proteome</keyword>
<dbReference type="FunFam" id="1.10.10.10:FF:000214">
    <property type="entry name" value="Methylated-DNA--protein-cysteine methyltransferase"/>
    <property type="match status" value="1"/>
</dbReference>
<keyword evidence="5 9" id="KW-0808">Transferase</keyword>
<comment type="catalytic activity">
    <reaction evidence="1 9">
        <text>a 4-O-methyl-thymidine in DNA + L-cysteinyl-[protein] = a thymidine in DNA + S-methyl-L-cysteinyl-[protein]</text>
        <dbReference type="Rhea" id="RHEA:53428"/>
        <dbReference type="Rhea" id="RHEA-COMP:10131"/>
        <dbReference type="Rhea" id="RHEA-COMP:10132"/>
        <dbReference type="Rhea" id="RHEA-COMP:13555"/>
        <dbReference type="Rhea" id="RHEA-COMP:13556"/>
        <dbReference type="ChEBI" id="CHEBI:29950"/>
        <dbReference type="ChEBI" id="CHEBI:82612"/>
        <dbReference type="ChEBI" id="CHEBI:137386"/>
        <dbReference type="ChEBI" id="CHEBI:137387"/>
        <dbReference type="EC" id="2.1.1.63"/>
    </reaction>
</comment>
<organism evidence="12 13">
    <name type="scientific">Rothia nasimurium</name>
    <dbReference type="NCBI Taxonomy" id="85336"/>
    <lineage>
        <taxon>Bacteria</taxon>
        <taxon>Bacillati</taxon>
        <taxon>Actinomycetota</taxon>
        <taxon>Actinomycetes</taxon>
        <taxon>Micrococcales</taxon>
        <taxon>Micrococcaceae</taxon>
        <taxon>Rothia</taxon>
    </lineage>
</organism>
<dbReference type="NCBIfam" id="TIGR00589">
    <property type="entry name" value="ogt"/>
    <property type="match status" value="1"/>
</dbReference>
<dbReference type="InterPro" id="IPR036388">
    <property type="entry name" value="WH-like_DNA-bd_sf"/>
</dbReference>
<dbReference type="GO" id="GO:0006307">
    <property type="term" value="P:DNA alkylation repair"/>
    <property type="evidence" value="ECO:0007669"/>
    <property type="project" value="UniProtKB-UniRule"/>
</dbReference>
<feature type="active site" description="Nucleophile; methyl group acceptor" evidence="9">
    <location>
        <position position="131"/>
    </location>
</feature>
<proteinExistence type="inferred from homology"/>
<feature type="domain" description="Methylguanine DNA methyltransferase ribonuclease-like" evidence="11">
    <location>
        <begin position="5"/>
        <end position="76"/>
    </location>
</feature>
<sequence length="169" mass="18191">MTYHAHTLTPLGEMILASNGQSLTGAWFTGQAHFPKQEDLGHRIEIGDCEVLTNAQAQLLEYFAGQRTSFDLPIDPSGSDFQLAVWAALREIPYGYTTTYGAISKIVGPGAPAQAVGQAVGHNKVSIFIPCHRVVASDGKLTGYAGGLERKEFLLALEEPSAEVEGRLF</sequence>
<evidence type="ECO:0000256" key="7">
    <source>
        <dbReference type="ARBA" id="ARBA00023204"/>
    </source>
</evidence>
<name>A0A1Y1RQ14_9MICC</name>
<dbReference type="InterPro" id="IPR036631">
    <property type="entry name" value="MGMT_N_sf"/>
</dbReference>
<gene>
    <name evidence="12" type="ORF">A7979_02840</name>
</gene>
<dbReference type="OrthoDB" id="9802228at2"/>
<keyword evidence="3 9" id="KW-0963">Cytoplasm</keyword>
<accession>A0A1Y1RQ14</accession>
<evidence type="ECO:0000256" key="6">
    <source>
        <dbReference type="ARBA" id="ARBA00022763"/>
    </source>
</evidence>
<dbReference type="HAMAP" id="MF_00772">
    <property type="entry name" value="OGT"/>
    <property type="match status" value="1"/>
</dbReference>
<dbReference type="SUPFAM" id="SSF46767">
    <property type="entry name" value="Methylated DNA-protein cysteine methyltransferase, C-terminal domain"/>
    <property type="match status" value="1"/>
</dbReference>
<comment type="similarity">
    <text evidence="2 9">Belongs to the MGMT family.</text>
</comment>
<dbReference type="InterPro" id="IPR014048">
    <property type="entry name" value="MethylDNA_cys_MeTrfase_DNA-bd"/>
</dbReference>
<dbReference type="PANTHER" id="PTHR10815">
    <property type="entry name" value="METHYLATED-DNA--PROTEIN-CYSTEINE METHYLTRANSFERASE"/>
    <property type="match status" value="1"/>
</dbReference>
<dbReference type="GO" id="GO:0032259">
    <property type="term" value="P:methylation"/>
    <property type="evidence" value="ECO:0007669"/>
    <property type="project" value="UniProtKB-KW"/>
</dbReference>
<dbReference type="RefSeq" id="WP_083091809.1">
    <property type="nucleotide sequence ID" value="NZ_LXWF01000022.1"/>
</dbReference>
<dbReference type="InterPro" id="IPR008332">
    <property type="entry name" value="MethylG_MeTrfase_N"/>
</dbReference>
<evidence type="ECO:0000256" key="1">
    <source>
        <dbReference type="ARBA" id="ARBA00001286"/>
    </source>
</evidence>
<comment type="subcellular location">
    <subcellularLocation>
        <location evidence="9">Cytoplasm</location>
    </subcellularLocation>
</comment>
<dbReference type="SUPFAM" id="SSF53155">
    <property type="entry name" value="Methylated DNA-protein cysteine methyltransferase domain"/>
    <property type="match status" value="1"/>
</dbReference>
<evidence type="ECO:0000256" key="8">
    <source>
        <dbReference type="ARBA" id="ARBA00049348"/>
    </source>
</evidence>
<dbReference type="GO" id="GO:0005737">
    <property type="term" value="C:cytoplasm"/>
    <property type="evidence" value="ECO:0007669"/>
    <property type="project" value="UniProtKB-SubCell"/>
</dbReference>
<dbReference type="EC" id="2.1.1.63" evidence="9"/>
<reference evidence="12 13" key="1">
    <citation type="submission" date="2016-05" db="EMBL/GenBank/DDBJ databases">
        <title>Draft genome sequence of a porcine commensal Rothia nasimurium.</title>
        <authorList>
            <person name="Gaiser R.A."/>
            <person name="Van Baarlen P."/>
            <person name="Wells J.M."/>
        </authorList>
    </citation>
    <scope>NUCLEOTIDE SEQUENCE [LARGE SCALE GENOMIC DNA]</scope>
    <source>
        <strain evidence="12 13">PT-32</strain>
    </source>
</reference>
<dbReference type="InterPro" id="IPR036217">
    <property type="entry name" value="MethylDNA_cys_MeTrfase_DNAb"/>
</dbReference>
<evidence type="ECO:0000256" key="3">
    <source>
        <dbReference type="ARBA" id="ARBA00022490"/>
    </source>
</evidence>
<feature type="domain" description="Methylated-DNA-[protein]-cysteine S-methyltransferase DNA binding" evidence="10">
    <location>
        <begin position="80"/>
        <end position="159"/>
    </location>
</feature>
<dbReference type="PANTHER" id="PTHR10815:SF5">
    <property type="entry name" value="METHYLATED-DNA--PROTEIN-CYSTEINE METHYLTRANSFERASE"/>
    <property type="match status" value="1"/>
</dbReference>
<evidence type="ECO:0000256" key="4">
    <source>
        <dbReference type="ARBA" id="ARBA00022603"/>
    </source>
</evidence>
<evidence type="ECO:0000256" key="9">
    <source>
        <dbReference type="HAMAP-Rule" id="MF_00772"/>
    </source>
</evidence>
<dbReference type="GO" id="GO:0003908">
    <property type="term" value="F:methylated-DNA-[protein]-cysteine S-methyltransferase activity"/>
    <property type="evidence" value="ECO:0007669"/>
    <property type="project" value="UniProtKB-UniRule"/>
</dbReference>
<evidence type="ECO:0000313" key="12">
    <source>
        <dbReference type="EMBL" id="ORC18945.1"/>
    </source>
</evidence>
<comment type="function">
    <text evidence="9">Involved in the cellular defense against the biological effects of O6-methylguanine (O6-MeG) and O4-methylthymine (O4-MeT) in DNA. Repairs the methylated nucleobase in DNA by stoichiometrically transferring the methyl group to a cysteine residue in the enzyme. This is a suicide reaction: the enzyme is irreversibly inactivated.</text>
</comment>
<keyword evidence="6 9" id="KW-0227">DNA damage</keyword>
<evidence type="ECO:0000256" key="2">
    <source>
        <dbReference type="ARBA" id="ARBA00008711"/>
    </source>
</evidence>
<dbReference type="AlphaFoldDB" id="A0A1Y1RQ14"/>
<evidence type="ECO:0000259" key="11">
    <source>
        <dbReference type="Pfam" id="PF02870"/>
    </source>
</evidence>
<dbReference type="InterPro" id="IPR023546">
    <property type="entry name" value="MGMT"/>
</dbReference>
<dbReference type="Gene3D" id="3.30.160.70">
    <property type="entry name" value="Methylated DNA-protein cysteine methyltransferase domain"/>
    <property type="match status" value="1"/>
</dbReference>
<dbReference type="Proteomes" id="UP000192359">
    <property type="component" value="Unassembled WGS sequence"/>
</dbReference>
<protein>
    <recommendedName>
        <fullName evidence="9">Methylated-DNA--protein-cysteine methyltransferase</fullName>
        <ecNumber evidence="9">2.1.1.63</ecNumber>
    </recommendedName>
    <alternativeName>
        <fullName evidence="9">6-O-methylguanine-DNA methyltransferase</fullName>
        <shortName evidence="9">MGMT</shortName>
    </alternativeName>
    <alternativeName>
        <fullName evidence="9">O-6-methylguanine-DNA-alkyltransferase</fullName>
    </alternativeName>
</protein>
<evidence type="ECO:0000259" key="10">
    <source>
        <dbReference type="Pfam" id="PF01035"/>
    </source>
</evidence>
<dbReference type="InterPro" id="IPR001497">
    <property type="entry name" value="MethylDNA_cys_MeTrfase_AS"/>
</dbReference>
<dbReference type="CDD" id="cd06445">
    <property type="entry name" value="ATase"/>
    <property type="match status" value="1"/>
</dbReference>
<keyword evidence="7 9" id="KW-0234">DNA repair</keyword>
<dbReference type="Gene3D" id="1.10.10.10">
    <property type="entry name" value="Winged helix-like DNA-binding domain superfamily/Winged helix DNA-binding domain"/>
    <property type="match status" value="1"/>
</dbReference>
<dbReference type="EMBL" id="LXWF01000022">
    <property type="protein sequence ID" value="ORC18945.1"/>
    <property type="molecule type" value="Genomic_DNA"/>
</dbReference>
<dbReference type="Pfam" id="PF01035">
    <property type="entry name" value="DNA_binding_1"/>
    <property type="match status" value="1"/>
</dbReference>
<evidence type="ECO:0000313" key="13">
    <source>
        <dbReference type="Proteomes" id="UP000192359"/>
    </source>
</evidence>
<dbReference type="PROSITE" id="PS00374">
    <property type="entry name" value="MGMT"/>
    <property type="match status" value="1"/>
</dbReference>
<evidence type="ECO:0000256" key="5">
    <source>
        <dbReference type="ARBA" id="ARBA00022679"/>
    </source>
</evidence>
<comment type="miscellaneous">
    <text evidence="9">This enzyme catalyzes only one turnover and therefore is not strictly catalytic. According to one definition, an enzyme is a biocatalyst that acts repeatedly and over many reaction cycles.</text>
</comment>
<comment type="caution">
    <text evidence="12">The sequence shown here is derived from an EMBL/GenBank/DDBJ whole genome shotgun (WGS) entry which is preliminary data.</text>
</comment>